<feature type="domain" description="Glycoside hydrolase family 3 C-terminal" evidence="3">
    <location>
        <begin position="45"/>
        <end position="153"/>
    </location>
</feature>
<sequence>TCSPSACVGHFDGDPKANTYGALGASHICTPEHKSLALEAALDGIVLLKNAAGALPLHKASVASAAVIGPNANDVLALLGNYWGPPCEPTTPLAGIQGYVRNARFLAGCSNGAACAGAATDQAVALAKSVDTVIMFMGLSQTQESEGREPEDRRHPWAGYPGQAGGLAIAKVLFGDKNPSGKLPVTWYPEEFTKFPMTDMRMRADPASGYPGRSYRFYNGKTVYNSATASATPSSPTG</sequence>
<feature type="non-terminal residue" evidence="4">
    <location>
        <position position="1"/>
    </location>
</feature>
<dbReference type="AlphaFoldDB" id="A0A5J9SVD8"/>
<dbReference type="PANTHER" id="PTHR42721">
    <property type="entry name" value="SUGAR HYDROLASE-RELATED"/>
    <property type="match status" value="1"/>
</dbReference>
<name>A0A5J9SVD8_9POAL</name>
<evidence type="ECO:0000256" key="2">
    <source>
        <dbReference type="ARBA" id="ARBA00023295"/>
    </source>
</evidence>
<keyword evidence="1" id="KW-0378">Hydrolase</keyword>
<dbReference type="Gene3D" id="3.40.50.1700">
    <property type="entry name" value="Glycoside hydrolase family 3 C-terminal domain"/>
    <property type="match status" value="2"/>
</dbReference>
<accession>A0A5J9SVD8</accession>
<proteinExistence type="predicted"/>
<organism evidence="4 5">
    <name type="scientific">Eragrostis curvula</name>
    <name type="common">weeping love grass</name>
    <dbReference type="NCBI Taxonomy" id="38414"/>
    <lineage>
        <taxon>Eukaryota</taxon>
        <taxon>Viridiplantae</taxon>
        <taxon>Streptophyta</taxon>
        <taxon>Embryophyta</taxon>
        <taxon>Tracheophyta</taxon>
        <taxon>Spermatophyta</taxon>
        <taxon>Magnoliopsida</taxon>
        <taxon>Liliopsida</taxon>
        <taxon>Poales</taxon>
        <taxon>Poaceae</taxon>
        <taxon>PACMAD clade</taxon>
        <taxon>Chloridoideae</taxon>
        <taxon>Eragrostideae</taxon>
        <taxon>Eragrostidinae</taxon>
        <taxon>Eragrostis</taxon>
    </lineage>
</organism>
<keyword evidence="2" id="KW-0326">Glycosidase</keyword>
<feature type="domain" description="Glycoside hydrolase family 3 C-terminal" evidence="3">
    <location>
        <begin position="157"/>
        <end position="192"/>
    </location>
</feature>
<dbReference type="InterPro" id="IPR044993">
    <property type="entry name" value="BXL"/>
</dbReference>
<reference evidence="4 5" key="1">
    <citation type="journal article" date="2019" name="Sci. Rep.">
        <title>A high-quality genome of Eragrostis curvula grass provides insights into Poaceae evolution and supports new strategies to enhance forage quality.</title>
        <authorList>
            <person name="Carballo J."/>
            <person name="Santos B.A.C.M."/>
            <person name="Zappacosta D."/>
            <person name="Garbus I."/>
            <person name="Selva J.P."/>
            <person name="Gallo C.A."/>
            <person name="Diaz A."/>
            <person name="Albertini E."/>
            <person name="Caccamo M."/>
            <person name="Echenique V."/>
        </authorList>
    </citation>
    <scope>NUCLEOTIDE SEQUENCE [LARGE SCALE GENOMIC DNA]</scope>
    <source>
        <strain evidence="5">cv. Victoria</strain>
        <tissue evidence="4">Leaf</tissue>
    </source>
</reference>
<dbReference type="InterPro" id="IPR036881">
    <property type="entry name" value="Glyco_hydro_3_C_sf"/>
</dbReference>
<dbReference type="GO" id="GO:0046556">
    <property type="term" value="F:alpha-L-arabinofuranosidase activity"/>
    <property type="evidence" value="ECO:0007669"/>
    <property type="project" value="TreeGrafter"/>
</dbReference>
<evidence type="ECO:0000256" key="1">
    <source>
        <dbReference type="ARBA" id="ARBA00022801"/>
    </source>
</evidence>
<dbReference type="SUPFAM" id="SSF52279">
    <property type="entry name" value="Beta-D-glucan exohydrolase, C-terminal domain"/>
    <property type="match status" value="1"/>
</dbReference>
<evidence type="ECO:0000313" key="4">
    <source>
        <dbReference type="EMBL" id="TVU02887.1"/>
    </source>
</evidence>
<dbReference type="GO" id="GO:0009505">
    <property type="term" value="C:plant-type cell wall"/>
    <property type="evidence" value="ECO:0007669"/>
    <property type="project" value="TreeGrafter"/>
</dbReference>
<dbReference type="GO" id="GO:0031222">
    <property type="term" value="P:arabinan catabolic process"/>
    <property type="evidence" value="ECO:0007669"/>
    <property type="project" value="TreeGrafter"/>
</dbReference>
<dbReference type="PANTHER" id="PTHR42721:SF17">
    <property type="entry name" value="FIBRONECTIN TYPE III-LIKE DOMAIN-CONTAINING PROTEIN"/>
    <property type="match status" value="1"/>
</dbReference>
<keyword evidence="5" id="KW-1185">Reference proteome</keyword>
<comment type="caution">
    <text evidence="4">The sequence shown here is derived from an EMBL/GenBank/DDBJ whole genome shotgun (WGS) entry which is preliminary data.</text>
</comment>
<evidence type="ECO:0000313" key="5">
    <source>
        <dbReference type="Proteomes" id="UP000324897"/>
    </source>
</evidence>
<dbReference type="EMBL" id="RWGY01000262">
    <property type="protein sequence ID" value="TVU02887.1"/>
    <property type="molecule type" value="Genomic_DNA"/>
</dbReference>
<protein>
    <recommendedName>
        <fullName evidence="3">Glycoside hydrolase family 3 C-terminal domain-containing protein</fullName>
    </recommendedName>
</protein>
<dbReference type="InterPro" id="IPR002772">
    <property type="entry name" value="Glyco_hydro_3_C"/>
</dbReference>
<dbReference type="Pfam" id="PF01915">
    <property type="entry name" value="Glyco_hydro_3_C"/>
    <property type="match status" value="2"/>
</dbReference>
<dbReference type="Gramene" id="TVU02887">
    <property type="protein sequence ID" value="TVU02887"/>
    <property type="gene ID" value="EJB05_51595"/>
</dbReference>
<evidence type="ECO:0000259" key="3">
    <source>
        <dbReference type="Pfam" id="PF01915"/>
    </source>
</evidence>
<dbReference type="GO" id="GO:0009044">
    <property type="term" value="F:xylan 1,4-beta-xylosidase activity"/>
    <property type="evidence" value="ECO:0007669"/>
    <property type="project" value="InterPro"/>
</dbReference>
<dbReference type="OrthoDB" id="47059at2759"/>
<dbReference type="Proteomes" id="UP000324897">
    <property type="component" value="Unassembled WGS sequence"/>
</dbReference>
<gene>
    <name evidence="4" type="ORF">EJB05_51595</name>
</gene>
<dbReference type="GO" id="GO:0045493">
    <property type="term" value="P:xylan catabolic process"/>
    <property type="evidence" value="ECO:0007669"/>
    <property type="project" value="InterPro"/>
</dbReference>